<keyword evidence="1" id="KW-1133">Transmembrane helix</keyword>
<proteinExistence type="predicted"/>
<name>A0A2Z4BVI7_9ENTR</name>
<feature type="transmembrane region" description="Helical" evidence="1">
    <location>
        <begin position="12"/>
        <end position="41"/>
    </location>
</feature>
<keyword evidence="1" id="KW-0472">Membrane</keyword>
<feature type="transmembrane region" description="Helical" evidence="1">
    <location>
        <begin position="305"/>
        <end position="326"/>
    </location>
</feature>
<feature type="transmembrane region" description="Helical" evidence="1">
    <location>
        <begin position="53"/>
        <end position="77"/>
    </location>
</feature>
<keyword evidence="1" id="KW-0812">Transmembrane</keyword>
<gene>
    <name evidence="2" type="primary">wzy</name>
</gene>
<sequence>MQFKSNNVYKSILLLSFFFSGFSLYSVFIPLLMLSLFLTVYKNKSLYAGSVATSWNVLFLVLFVLCVFIIGYSRLYLDSPIKYAMYIVFMIVCLTLILVNNIENAKEMLLFLILGIFVRAEFVVIYSFLEPSGVYGYGKLLDPFSHEEINSPGISNSLAIVFMYLLVAFKANTFNKRIFLTLLYPLLLLSSIFLGGRTFFIIAIISLFYQYSRNINLKATIWFCLISIGALITFSLIFKDLPVFDRYFNLVFERFGSEGLKSARFELIQDGITKFLMQPMGGFTPHASEYSGNWYHNIYLDSARVAGFIPLIMFLFSNFILFFSYLKYKKQNGKFKSPYFFLSVLTLIVMCQDVVLEGNMMLLICYALFTTMHIQTGRYNKNGSIL</sequence>
<protein>
    <submittedName>
        <fullName evidence="2">O-antigen polymerase</fullName>
    </submittedName>
</protein>
<feature type="transmembrane region" description="Helical" evidence="1">
    <location>
        <begin position="109"/>
        <end position="129"/>
    </location>
</feature>
<feature type="transmembrane region" description="Helical" evidence="1">
    <location>
        <begin position="220"/>
        <end position="238"/>
    </location>
</feature>
<feature type="transmembrane region" description="Helical" evidence="1">
    <location>
        <begin position="149"/>
        <end position="169"/>
    </location>
</feature>
<feature type="transmembrane region" description="Helical" evidence="1">
    <location>
        <begin position="338"/>
        <end position="369"/>
    </location>
</feature>
<dbReference type="AlphaFoldDB" id="A0A2Z4BVI7"/>
<feature type="transmembrane region" description="Helical" evidence="1">
    <location>
        <begin position="83"/>
        <end position="102"/>
    </location>
</feature>
<reference evidence="2" key="1">
    <citation type="submission" date="2018-05" db="EMBL/GenBank/DDBJ databases">
        <authorList>
            <person name="Lanie J.A."/>
            <person name="Ng W.-L."/>
            <person name="Kazmierczak K.M."/>
            <person name="Andrzejewski T.M."/>
            <person name="Davidsen T.M."/>
            <person name="Wayne K.J."/>
            <person name="Tettelin H."/>
            <person name="Glass J.I."/>
            <person name="Rusch D."/>
            <person name="Podicherti R."/>
            <person name="Tsui H.-C.T."/>
            <person name="Winkler M.E."/>
        </authorList>
    </citation>
    <scope>NUCLEOTIDE SEQUENCE</scope>
    <source>
        <strain evidence="2">O24_G3521</strain>
    </source>
</reference>
<dbReference type="EMBL" id="MH325897">
    <property type="protein sequence ID" value="AWU66681.1"/>
    <property type="molecule type" value="Genomic_DNA"/>
</dbReference>
<evidence type="ECO:0000313" key="2">
    <source>
        <dbReference type="EMBL" id="AWU66681.1"/>
    </source>
</evidence>
<dbReference type="RefSeq" id="WP_042307490.1">
    <property type="nucleotide sequence ID" value="NZ_CP084372.1"/>
</dbReference>
<feature type="transmembrane region" description="Helical" evidence="1">
    <location>
        <begin position="181"/>
        <end position="208"/>
    </location>
</feature>
<accession>A0A2Z4BVI7</accession>
<evidence type="ECO:0000256" key="1">
    <source>
        <dbReference type="SAM" id="Phobius"/>
    </source>
</evidence>
<organism evidence="2">
    <name type="scientific">Citrobacter werkmanii</name>
    <dbReference type="NCBI Taxonomy" id="67827"/>
    <lineage>
        <taxon>Bacteria</taxon>
        <taxon>Pseudomonadati</taxon>
        <taxon>Pseudomonadota</taxon>
        <taxon>Gammaproteobacteria</taxon>
        <taxon>Enterobacterales</taxon>
        <taxon>Enterobacteriaceae</taxon>
        <taxon>Citrobacter</taxon>
        <taxon>Citrobacter freundii complex</taxon>
    </lineage>
</organism>